<dbReference type="GO" id="GO:0006398">
    <property type="term" value="P:mRNA 3'-end processing by stem-loop binding and cleavage"/>
    <property type="evidence" value="ECO:0007669"/>
    <property type="project" value="TreeGrafter"/>
</dbReference>
<comment type="similarity">
    <text evidence="1">Belongs to the SLBP family.</text>
</comment>
<dbReference type="Proteomes" id="UP000660262">
    <property type="component" value="Unassembled WGS sequence"/>
</dbReference>
<comment type="caution">
    <text evidence="5">The sequence shown here is derived from an EMBL/GenBank/DDBJ whole genome shotgun (WGS) entry which is preliminary data.</text>
</comment>
<dbReference type="InterPro" id="IPR029344">
    <property type="entry name" value="SLBP_RNA_bind"/>
</dbReference>
<dbReference type="GO" id="GO:0071207">
    <property type="term" value="F:histone pre-mRNA stem-loop binding"/>
    <property type="evidence" value="ECO:0007669"/>
    <property type="project" value="TreeGrafter"/>
</dbReference>
<dbReference type="AlphaFoldDB" id="A0A830H7X7"/>
<dbReference type="PANTHER" id="PTHR17408:SF0">
    <property type="entry name" value="HISTONE RNA HAIRPIN-BINDING PROTEIN"/>
    <property type="match status" value="1"/>
</dbReference>
<dbReference type="FunFam" id="1.10.8.1120:FF:000001">
    <property type="entry name" value="Histone RNA hairpin-binding protein-like"/>
    <property type="match status" value="1"/>
</dbReference>
<dbReference type="GO" id="GO:0005737">
    <property type="term" value="C:cytoplasm"/>
    <property type="evidence" value="ECO:0007669"/>
    <property type="project" value="TreeGrafter"/>
</dbReference>
<dbReference type="InterPro" id="IPR026502">
    <property type="entry name" value="SLBP1/SLBP2"/>
</dbReference>
<organism evidence="5 6">
    <name type="scientific">Pycnococcus provasolii</name>
    <dbReference type="NCBI Taxonomy" id="41880"/>
    <lineage>
        <taxon>Eukaryota</taxon>
        <taxon>Viridiplantae</taxon>
        <taxon>Chlorophyta</taxon>
        <taxon>Pseudoscourfieldiophyceae</taxon>
        <taxon>Pseudoscourfieldiales</taxon>
        <taxon>Pycnococcaceae</taxon>
        <taxon>Pycnococcus</taxon>
    </lineage>
</organism>
<evidence type="ECO:0000259" key="4">
    <source>
        <dbReference type="Pfam" id="PF15247"/>
    </source>
</evidence>
<dbReference type="GO" id="GO:0051028">
    <property type="term" value="P:mRNA transport"/>
    <property type="evidence" value="ECO:0007669"/>
    <property type="project" value="TreeGrafter"/>
</dbReference>
<reference evidence="5" key="1">
    <citation type="submission" date="2020-10" db="EMBL/GenBank/DDBJ databases">
        <title>Unveiling of a novel bifunctional photoreceptor, Dualchrome1, isolated from a cosmopolitan green alga.</title>
        <authorList>
            <person name="Suzuki S."/>
            <person name="Kawachi M."/>
        </authorList>
    </citation>
    <scope>NUCLEOTIDE SEQUENCE</scope>
    <source>
        <strain evidence="5">NIES 2893</strain>
    </source>
</reference>
<dbReference type="GO" id="GO:0003729">
    <property type="term" value="F:mRNA binding"/>
    <property type="evidence" value="ECO:0007669"/>
    <property type="project" value="InterPro"/>
</dbReference>
<evidence type="ECO:0000313" key="5">
    <source>
        <dbReference type="EMBL" id="GHP03095.1"/>
    </source>
</evidence>
<feature type="compositionally biased region" description="Acidic residues" evidence="3">
    <location>
        <begin position="210"/>
        <end position="220"/>
    </location>
</feature>
<evidence type="ECO:0000256" key="3">
    <source>
        <dbReference type="SAM" id="MobiDB-lite"/>
    </source>
</evidence>
<keyword evidence="2" id="KW-0694">RNA-binding</keyword>
<dbReference type="PANTHER" id="PTHR17408">
    <property type="entry name" value="HISTONE RNA HAIRPIN-BINDING PROTEIN"/>
    <property type="match status" value="1"/>
</dbReference>
<evidence type="ECO:0000313" key="6">
    <source>
        <dbReference type="Proteomes" id="UP000660262"/>
    </source>
</evidence>
<dbReference type="Gene3D" id="1.10.8.1120">
    <property type="entry name" value="Histone RNA hairpin-binding protein RNA-binding domain"/>
    <property type="match status" value="1"/>
</dbReference>
<dbReference type="InterPro" id="IPR038294">
    <property type="entry name" value="SLBP_RNA_bind_sf"/>
</dbReference>
<gene>
    <name evidence="5" type="ORF">PPROV_000185000</name>
</gene>
<name>A0A830H7X7_9CHLO</name>
<feature type="compositionally biased region" description="Low complexity" evidence="3">
    <location>
        <begin position="52"/>
        <end position="61"/>
    </location>
</feature>
<dbReference type="EMBL" id="BNJQ01000004">
    <property type="protein sequence ID" value="GHP03095.1"/>
    <property type="molecule type" value="Genomic_DNA"/>
</dbReference>
<evidence type="ECO:0000256" key="2">
    <source>
        <dbReference type="ARBA" id="ARBA00022884"/>
    </source>
</evidence>
<feature type="region of interest" description="Disordered" evidence="3">
    <location>
        <begin position="1"/>
        <end position="70"/>
    </location>
</feature>
<dbReference type="GO" id="GO:0071204">
    <property type="term" value="C:histone pre-mRNA 3'end processing complex"/>
    <property type="evidence" value="ECO:0007669"/>
    <property type="project" value="TreeGrafter"/>
</dbReference>
<feature type="region of interest" description="Disordered" evidence="3">
    <location>
        <begin position="208"/>
        <end position="260"/>
    </location>
</feature>
<sequence length="280" mass="30628">MSYEGSALDNGARARARVRSGSLPGRERSRSPDARGEAVRSSMGSAQEQHGKQQQYKLQQKTWAADPRNTRVRLGAVPPWAAEHRAMRDALGDAVPVAPAPARRDARDADGTVDHTAEFELDDTPANVPTALAAQRDAREEDARRLAQRQKQIDFGKNTRGYERYSALVPREKRKFDNPWTPDKTAPCSKRAFDGRIRKWRRELHKYDEEANADDGDELAPVDNVASAMGVPPTAPRPTSRPPASALDLLSPTTGLPQDPFSNAAAAAAVDLFGGDDDIL</sequence>
<dbReference type="Pfam" id="PF15247">
    <property type="entry name" value="SLBP_RNA_bind"/>
    <property type="match status" value="1"/>
</dbReference>
<dbReference type="OrthoDB" id="265795at2759"/>
<feature type="domain" description="Histone RNA hairpin-binding protein RNA-binding" evidence="4">
    <location>
        <begin position="141"/>
        <end position="209"/>
    </location>
</feature>
<accession>A0A830H7X7</accession>
<keyword evidence="6" id="KW-1185">Reference proteome</keyword>
<feature type="compositionally biased region" description="Basic and acidic residues" evidence="3">
    <location>
        <begin position="25"/>
        <end position="38"/>
    </location>
</feature>
<proteinExistence type="inferred from homology"/>
<protein>
    <recommendedName>
        <fullName evidence="4">Histone RNA hairpin-binding protein RNA-binding domain-containing protein</fullName>
    </recommendedName>
</protein>
<evidence type="ECO:0000256" key="1">
    <source>
        <dbReference type="ARBA" id="ARBA00006151"/>
    </source>
</evidence>